<gene>
    <name evidence="9" type="ORF">SAMN05445060_0434</name>
</gene>
<dbReference type="AlphaFoldDB" id="A0A1N7CXK6"/>
<feature type="domain" description="ABC3 transporter permease C-terminal" evidence="8">
    <location>
        <begin position="264"/>
        <end position="387"/>
    </location>
</feature>
<feature type="transmembrane region" description="Helical" evidence="7">
    <location>
        <begin position="309"/>
        <end position="336"/>
    </location>
</feature>
<feature type="transmembrane region" description="Helical" evidence="7">
    <location>
        <begin position="484"/>
        <end position="505"/>
    </location>
</feature>
<feature type="transmembrane region" description="Helical" evidence="7">
    <location>
        <begin position="263"/>
        <end position="288"/>
    </location>
</feature>
<dbReference type="PANTHER" id="PTHR30572">
    <property type="entry name" value="MEMBRANE COMPONENT OF TRANSPORTER-RELATED"/>
    <property type="match status" value="1"/>
</dbReference>
<evidence type="ECO:0000256" key="1">
    <source>
        <dbReference type="ARBA" id="ARBA00004651"/>
    </source>
</evidence>
<feature type="transmembrane region" description="Helical" evidence="7">
    <location>
        <begin position="434"/>
        <end position="456"/>
    </location>
</feature>
<feature type="transmembrane region" description="Helical" evidence="7">
    <location>
        <begin position="760"/>
        <end position="783"/>
    </location>
</feature>
<reference evidence="9 10" key="1">
    <citation type="submission" date="2017-01" db="EMBL/GenBank/DDBJ databases">
        <authorList>
            <person name="Mah S.A."/>
            <person name="Swanson W.J."/>
            <person name="Moy G.W."/>
            <person name="Vacquier V.D."/>
        </authorList>
    </citation>
    <scope>NUCLEOTIDE SEQUENCE [LARGE SCALE GENOMIC DNA]</scope>
    <source>
        <strain evidence="9 10">CPCC 203464</strain>
    </source>
</reference>
<evidence type="ECO:0000256" key="7">
    <source>
        <dbReference type="SAM" id="Phobius"/>
    </source>
</evidence>
<feature type="transmembrane region" description="Helical" evidence="7">
    <location>
        <begin position="409"/>
        <end position="428"/>
    </location>
</feature>
<keyword evidence="10" id="KW-1185">Reference proteome</keyword>
<evidence type="ECO:0000313" key="10">
    <source>
        <dbReference type="Proteomes" id="UP000186218"/>
    </source>
</evidence>
<feature type="transmembrane region" description="Helical" evidence="7">
    <location>
        <begin position="29"/>
        <end position="53"/>
    </location>
</feature>
<keyword evidence="3 7" id="KW-0812">Transmembrane</keyword>
<evidence type="ECO:0000256" key="3">
    <source>
        <dbReference type="ARBA" id="ARBA00022692"/>
    </source>
</evidence>
<dbReference type="EMBL" id="FTNT01000001">
    <property type="protein sequence ID" value="SIR68378.1"/>
    <property type="molecule type" value="Genomic_DNA"/>
</dbReference>
<dbReference type="InterPro" id="IPR003838">
    <property type="entry name" value="ABC3_permease_C"/>
</dbReference>
<accession>A0A1N7CXK6</accession>
<feature type="transmembrane region" description="Helical" evidence="7">
    <location>
        <begin position="356"/>
        <end position="379"/>
    </location>
</feature>
<evidence type="ECO:0000256" key="4">
    <source>
        <dbReference type="ARBA" id="ARBA00022989"/>
    </source>
</evidence>
<keyword evidence="4 7" id="KW-1133">Transmembrane helix</keyword>
<evidence type="ECO:0000313" key="9">
    <source>
        <dbReference type="EMBL" id="SIR68378.1"/>
    </source>
</evidence>
<proteinExistence type="inferred from homology"/>
<keyword evidence="5 7" id="KW-0472">Membrane</keyword>
<feature type="transmembrane region" description="Helical" evidence="7">
    <location>
        <begin position="717"/>
        <end position="739"/>
    </location>
</feature>
<dbReference type="Pfam" id="PF02687">
    <property type="entry name" value="FtsX"/>
    <property type="match status" value="2"/>
</dbReference>
<organism evidence="9 10">
    <name type="scientific">Williamsia sterculiae</name>
    <dbReference type="NCBI Taxonomy" id="1344003"/>
    <lineage>
        <taxon>Bacteria</taxon>
        <taxon>Bacillati</taxon>
        <taxon>Actinomycetota</taxon>
        <taxon>Actinomycetes</taxon>
        <taxon>Mycobacteriales</taxon>
        <taxon>Nocardiaceae</taxon>
        <taxon>Williamsia</taxon>
    </lineage>
</organism>
<feature type="domain" description="ABC3 transporter permease C-terminal" evidence="8">
    <location>
        <begin position="723"/>
        <end position="837"/>
    </location>
</feature>
<dbReference type="Proteomes" id="UP000186218">
    <property type="component" value="Unassembled WGS sequence"/>
</dbReference>
<name>A0A1N7CXK6_9NOCA</name>
<dbReference type="STRING" id="1344003.SAMN05445060_0434"/>
<dbReference type="RefSeq" id="WP_076476026.1">
    <property type="nucleotide sequence ID" value="NZ_FTNT01000001.1"/>
</dbReference>
<sequence length="845" mass="86796">MALRLPGRAAATRLWVLNLRELRSHRLRVITSLLVVVVSSALLVAVLGTYGSLTSSVRELSATVAGTADLEVAGISDTGLDDALAGEIRASVPAAAAAVPLIQSPAQLDRAGAAPTSISVLGSDYRITELNSRLRTAVQSGTGTDLRTLQDGVVVGKALGLVTGDRVTIGGVPVTVSAVIDSDAAKALNGGRYAFAYLGLAQRLTGHQGRLDSVLIKAAPGVGTGALRADLERVVNGRAVVVDPEFRAAQAETAGSVTRDSTLLIALISLVVAAFLVFNTMTMSVATRRPTLAMIRALGGRSRSLVTDLIAEAALFGLLGGLAGIPVGMLAGSWIIDRLPDAASDKYGATITFSLPAYVGPVAVAACVVACVAASALAARAVLSVSPVEALVPGEVVARDRRAGWSARLAGAVGVLLVGAAWLIVVTVQGRAAFLAGVAYAVGVLLICFAVTGALVRVVTAISSRLGGPGQLAAVNTERAPRRAWATLMTVAIAVTVGVGTSGAMNDLVGSVSRSLDGLGDPDLYVSSRPAAELPSGPLLDPSLTAAVARTPGVARVLDGQWLSVNLGEARVLLQGLTPGMSAPFVKRADPAVLRRVLAGDGLIVSTTLARTMKVAVGDRLRLATPAGFRELPVLQLVDYVAIDSGTAAIGLDLMRQLFDRPGATYLQVNVQTGADVAAVRGRIAAEIAASGRPGHVYTGADSLQATRTSVEQSGRFAVAIQWVVAVVAAVALLNTLLLSVIERRRDLGVLRAMGAARGFISRMVLAEAAAIAATGTVLGVMMGEVLHELSNRILATTTSVDIVYTAQWQTAVYVVVAFALCFAGAFFPAAQASRMTIRDAVTDE</sequence>
<evidence type="ECO:0000256" key="5">
    <source>
        <dbReference type="ARBA" id="ARBA00023136"/>
    </source>
</evidence>
<dbReference type="OrthoDB" id="4362224at2"/>
<evidence type="ECO:0000256" key="2">
    <source>
        <dbReference type="ARBA" id="ARBA00022475"/>
    </source>
</evidence>
<evidence type="ECO:0000256" key="6">
    <source>
        <dbReference type="ARBA" id="ARBA00038076"/>
    </source>
</evidence>
<evidence type="ECO:0000259" key="8">
    <source>
        <dbReference type="Pfam" id="PF02687"/>
    </source>
</evidence>
<dbReference type="PANTHER" id="PTHR30572:SF4">
    <property type="entry name" value="ABC TRANSPORTER PERMEASE YTRF"/>
    <property type="match status" value="1"/>
</dbReference>
<protein>
    <submittedName>
        <fullName evidence="9">Putative ABC transport system permease protein</fullName>
    </submittedName>
</protein>
<keyword evidence="2" id="KW-1003">Cell membrane</keyword>
<comment type="similarity">
    <text evidence="6">Belongs to the ABC-4 integral membrane protein family.</text>
</comment>
<dbReference type="GO" id="GO:0022857">
    <property type="term" value="F:transmembrane transporter activity"/>
    <property type="evidence" value="ECO:0007669"/>
    <property type="project" value="TreeGrafter"/>
</dbReference>
<dbReference type="InterPro" id="IPR050250">
    <property type="entry name" value="Macrolide_Exporter_MacB"/>
</dbReference>
<dbReference type="GO" id="GO:0005886">
    <property type="term" value="C:plasma membrane"/>
    <property type="evidence" value="ECO:0007669"/>
    <property type="project" value="UniProtKB-SubCell"/>
</dbReference>
<feature type="transmembrane region" description="Helical" evidence="7">
    <location>
        <begin position="812"/>
        <end position="831"/>
    </location>
</feature>
<comment type="subcellular location">
    <subcellularLocation>
        <location evidence="1">Cell membrane</location>
        <topology evidence="1">Multi-pass membrane protein</topology>
    </subcellularLocation>
</comment>